<accession>A0A8J8NX54</accession>
<protein>
    <recommendedName>
        <fullName evidence="3">START domain-containing protein</fullName>
    </recommendedName>
</protein>
<proteinExistence type="predicted"/>
<gene>
    <name evidence="1" type="ORF">FGO68_gene12566</name>
</gene>
<sequence>MSQNADQSTENIDLDKQVKSMIQDFLHLFYTDESYQAYEIVKKFKNDSILSQHQLVKDFLYQCREALMLQEEIQAVGEFLKELETVQKDSESKKHLWLKYSDLPHEKIYYRQDEGTKFHTNYIETLVQAPILDVVSVLADVEQYRTWVSVITHSKLLSEASSLRKLTCLRADLPKPMSKRQLVVQASGHFLYDQQALVVSISSVNPEAKKWLKDYHLQKSLFKETRSLVNMKVPKSFVYIKAISPTKTQVKMLLSGDPRLDFVPQTLINWTVKSVVMTFISSMKQKAEGKRKGSKKITEVSVDQSKVQFMKDIEEKIQRMKIEGPKL</sequence>
<keyword evidence="2" id="KW-1185">Reference proteome</keyword>
<dbReference type="SUPFAM" id="SSF55961">
    <property type="entry name" value="Bet v1-like"/>
    <property type="match status" value="1"/>
</dbReference>
<comment type="caution">
    <text evidence="1">The sequence shown here is derived from an EMBL/GenBank/DDBJ whole genome shotgun (WGS) entry which is preliminary data.</text>
</comment>
<evidence type="ECO:0000313" key="2">
    <source>
        <dbReference type="Proteomes" id="UP000785679"/>
    </source>
</evidence>
<dbReference type="EMBL" id="RRYP01005220">
    <property type="protein sequence ID" value="TNV82229.1"/>
    <property type="molecule type" value="Genomic_DNA"/>
</dbReference>
<evidence type="ECO:0008006" key="3">
    <source>
        <dbReference type="Google" id="ProtNLM"/>
    </source>
</evidence>
<dbReference type="Gene3D" id="3.30.530.20">
    <property type="match status" value="1"/>
</dbReference>
<dbReference type="PANTHER" id="PTHR34560:SF1">
    <property type="entry name" value="START DOMAIN-CONTAINING PROTEIN"/>
    <property type="match status" value="1"/>
</dbReference>
<dbReference type="OrthoDB" id="283021at2759"/>
<dbReference type="PANTHER" id="PTHR34560">
    <property type="entry name" value="POLYKETIDE CYCLASE/DEHYDRASE/LIPID TRANSPORT SUPERFAMILY PROTEIN"/>
    <property type="match status" value="1"/>
</dbReference>
<name>A0A8J8NX54_HALGN</name>
<dbReference type="InterPro" id="IPR023393">
    <property type="entry name" value="START-like_dom_sf"/>
</dbReference>
<dbReference type="AlphaFoldDB" id="A0A8J8NX54"/>
<dbReference type="Proteomes" id="UP000785679">
    <property type="component" value="Unassembled WGS sequence"/>
</dbReference>
<organism evidence="1 2">
    <name type="scientific">Halteria grandinella</name>
    <dbReference type="NCBI Taxonomy" id="5974"/>
    <lineage>
        <taxon>Eukaryota</taxon>
        <taxon>Sar</taxon>
        <taxon>Alveolata</taxon>
        <taxon>Ciliophora</taxon>
        <taxon>Intramacronucleata</taxon>
        <taxon>Spirotrichea</taxon>
        <taxon>Stichotrichia</taxon>
        <taxon>Sporadotrichida</taxon>
        <taxon>Halteriidae</taxon>
        <taxon>Halteria</taxon>
    </lineage>
</organism>
<reference evidence="1" key="1">
    <citation type="submission" date="2019-06" db="EMBL/GenBank/DDBJ databases">
        <authorList>
            <person name="Zheng W."/>
        </authorList>
    </citation>
    <scope>NUCLEOTIDE SEQUENCE</scope>
    <source>
        <strain evidence="1">QDHG01</strain>
    </source>
</reference>
<evidence type="ECO:0000313" key="1">
    <source>
        <dbReference type="EMBL" id="TNV82229.1"/>
    </source>
</evidence>